<name>A0A024G9I6_9STRA</name>
<dbReference type="InParanoid" id="A0A024G9I6"/>
<evidence type="ECO:0000313" key="2">
    <source>
        <dbReference type="EMBL" id="CCI42977.1"/>
    </source>
</evidence>
<accession>A0A024G9I6</accession>
<sequence>MEGRKTNVNPGAWRILVELASLIVDVCLYCFFALRTTIASYSNVVCETHKNRLICNVKIDEPKFQLKHLVETESKGDSDLLLGTFEVMLDIDEMPRVTTIILKAFGCQIPIAQECSQWEESSMPMLDLTCETIETSDYIHTSTEPKLFSFSSRKKSAFTLLDCGSALSMKKMASKVTRATETSFTYVKAKSSSWIGAISDDVKMK</sequence>
<protein>
    <submittedName>
        <fullName evidence="2">Uncharacterized protein</fullName>
    </submittedName>
</protein>
<dbReference type="EMBL" id="CAIX01000042">
    <property type="protein sequence ID" value="CCI42977.1"/>
    <property type="molecule type" value="Genomic_DNA"/>
</dbReference>
<dbReference type="Proteomes" id="UP000053237">
    <property type="component" value="Unassembled WGS sequence"/>
</dbReference>
<organism evidence="2 3">
    <name type="scientific">Albugo candida</name>
    <dbReference type="NCBI Taxonomy" id="65357"/>
    <lineage>
        <taxon>Eukaryota</taxon>
        <taxon>Sar</taxon>
        <taxon>Stramenopiles</taxon>
        <taxon>Oomycota</taxon>
        <taxon>Peronosporomycetes</taxon>
        <taxon>Albuginales</taxon>
        <taxon>Albuginaceae</taxon>
        <taxon>Albugo</taxon>
    </lineage>
</organism>
<keyword evidence="3" id="KW-1185">Reference proteome</keyword>
<evidence type="ECO:0000256" key="1">
    <source>
        <dbReference type="SAM" id="Phobius"/>
    </source>
</evidence>
<keyword evidence="1" id="KW-0812">Transmembrane</keyword>
<gene>
    <name evidence="2" type="ORF">BN9_037610</name>
</gene>
<feature type="transmembrane region" description="Helical" evidence="1">
    <location>
        <begin position="12"/>
        <end position="34"/>
    </location>
</feature>
<comment type="caution">
    <text evidence="2">The sequence shown here is derived from an EMBL/GenBank/DDBJ whole genome shotgun (WGS) entry which is preliminary data.</text>
</comment>
<dbReference type="AlphaFoldDB" id="A0A024G9I6"/>
<keyword evidence="1" id="KW-0472">Membrane</keyword>
<reference evidence="2 3" key="1">
    <citation type="submission" date="2012-05" db="EMBL/GenBank/DDBJ databases">
        <title>Recombination and specialization in a pathogen metapopulation.</title>
        <authorList>
            <person name="Gardiner A."/>
            <person name="Kemen E."/>
            <person name="Schultz-Larsen T."/>
            <person name="MacLean D."/>
            <person name="Van Oosterhout C."/>
            <person name="Jones J.D.G."/>
        </authorList>
    </citation>
    <scope>NUCLEOTIDE SEQUENCE [LARGE SCALE GENOMIC DNA]</scope>
    <source>
        <strain evidence="2 3">Ac Nc2</strain>
    </source>
</reference>
<proteinExistence type="predicted"/>
<evidence type="ECO:0000313" key="3">
    <source>
        <dbReference type="Proteomes" id="UP000053237"/>
    </source>
</evidence>
<keyword evidence="1" id="KW-1133">Transmembrane helix</keyword>